<keyword evidence="11" id="KW-1185">Reference proteome</keyword>
<dbReference type="Gene3D" id="3.30.1060.10">
    <property type="entry name" value="Peptide methionine sulphoxide reductase MsrA"/>
    <property type="match status" value="1"/>
</dbReference>
<feature type="region of interest" description="Disordered" evidence="8">
    <location>
        <begin position="1"/>
        <end position="21"/>
    </location>
</feature>
<dbReference type="OrthoDB" id="77405at2759"/>
<evidence type="ECO:0000256" key="8">
    <source>
        <dbReference type="SAM" id="MobiDB-lite"/>
    </source>
</evidence>
<evidence type="ECO:0000256" key="1">
    <source>
        <dbReference type="ARBA" id="ARBA00005591"/>
    </source>
</evidence>
<protein>
    <recommendedName>
        <fullName evidence="2">peptide-methionine (S)-S-oxide reductase</fullName>
        <ecNumber evidence="2">1.8.4.11</ecNumber>
    </recommendedName>
    <alternativeName>
        <fullName evidence="5">Peptide-methionine (S)-S-oxide reductase</fullName>
    </alternativeName>
    <alternativeName>
        <fullName evidence="4">Protein-methionine-S-oxide reductase</fullName>
    </alternativeName>
</protein>
<evidence type="ECO:0000259" key="9">
    <source>
        <dbReference type="Pfam" id="PF01625"/>
    </source>
</evidence>
<evidence type="ECO:0000256" key="6">
    <source>
        <dbReference type="ARBA" id="ARBA00047806"/>
    </source>
</evidence>
<reference evidence="10" key="1">
    <citation type="submission" date="2020-02" db="EMBL/GenBank/DDBJ databases">
        <authorList>
            <person name="Scholz U."/>
            <person name="Mascher M."/>
            <person name="Fiebig A."/>
        </authorList>
    </citation>
    <scope>NUCLEOTIDE SEQUENCE</scope>
</reference>
<evidence type="ECO:0000313" key="11">
    <source>
        <dbReference type="Proteomes" id="UP000663760"/>
    </source>
</evidence>
<organism evidence="10 11">
    <name type="scientific">Spirodela intermedia</name>
    <name type="common">Intermediate duckweed</name>
    <dbReference type="NCBI Taxonomy" id="51605"/>
    <lineage>
        <taxon>Eukaryota</taxon>
        <taxon>Viridiplantae</taxon>
        <taxon>Streptophyta</taxon>
        <taxon>Embryophyta</taxon>
        <taxon>Tracheophyta</taxon>
        <taxon>Spermatophyta</taxon>
        <taxon>Magnoliopsida</taxon>
        <taxon>Liliopsida</taxon>
        <taxon>Araceae</taxon>
        <taxon>Lemnoideae</taxon>
        <taxon>Spirodela</taxon>
    </lineage>
</organism>
<feature type="domain" description="Peptide methionine sulphoxide reductase MsrA" evidence="9">
    <location>
        <begin position="30"/>
        <end position="173"/>
    </location>
</feature>
<evidence type="ECO:0000313" key="10">
    <source>
        <dbReference type="EMBL" id="CAA7395922.1"/>
    </source>
</evidence>
<accession>A0A7I8KEI0</accession>
<name>A0A7I8KEI0_SPIIN</name>
<dbReference type="InterPro" id="IPR002569">
    <property type="entry name" value="Met_Sox_Rdtase_MsrA_dom"/>
</dbReference>
<dbReference type="GO" id="GO:0034599">
    <property type="term" value="P:cellular response to oxidative stress"/>
    <property type="evidence" value="ECO:0007669"/>
    <property type="project" value="TreeGrafter"/>
</dbReference>
<dbReference type="PANTHER" id="PTHR42799:SF18">
    <property type="entry name" value="PEPTIDE-METHIONINE (S)-S-OXIDE REDUCTASE"/>
    <property type="match status" value="1"/>
</dbReference>
<proteinExistence type="inferred from homology"/>
<dbReference type="NCBIfam" id="TIGR00401">
    <property type="entry name" value="msrA"/>
    <property type="match status" value="1"/>
</dbReference>
<dbReference type="EMBL" id="LR746268">
    <property type="protein sequence ID" value="CAA7395922.1"/>
    <property type="molecule type" value="Genomic_DNA"/>
</dbReference>
<dbReference type="InterPro" id="IPR036509">
    <property type="entry name" value="Met_Sox_Rdtase_MsrA_sf"/>
</dbReference>
<comment type="similarity">
    <text evidence="1">Belongs to the MsrA Met sulfoxide reductase family.</text>
</comment>
<evidence type="ECO:0000256" key="2">
    <source>
        <dbReference type="ARBA" id="ARBA00012502"/>
    </source>
</evidence>
<dbReference type="SUPFAM" id="SSF55068">
    <property type="entry name" value="Peptide methionine sulfoxide reductase"/>
    <property type="match status" value="1"/>
</dbReference>
<dbReference type="FunFam" id="3.30.1060.10:FF:000002">
    <property type="entry name" value="Peptide methionine sulfoxide reductase"/>
    <property type="match status" value="1"/>
</dbReference>
<evidence type="ECO:0000256" key="7">
    <source>
        <dbReference type="ARBA" id="ARBA00048782"/>
    </source>
</evidence>
<evidence type="ECO:0000256" key="5">
    <source>
        <dbReference type="ARBA" id="ARBA00030643"/>
    </source>
</evidence>
<comment type="catalytic activity">
    <reaction evidence="6">
        <text>L-methionyl-[protein] + [thioredoxin]-disulfide + H2O = L-methionyl-(S)-S-oxide-[protein] + [thioredoxin]-dithiol</text>
        <dbReference type="Rhea" id="RHEA:14217"/>
        <dbReference type="Rhea" id="RHEA-COMP:10698"/>
        <dbReference type="Rhea" id="RHEA-COMP:10700"/>
        <dbReference type="Rhea" id="RHEA-COMP:12313"/>
        <dbReference type="Rhea" id="RHEA-COMP:12315"/>
        <dbReference type="ChEBI" id="CHEBI:15377"/>
        <dbReference type="ChEBI" id="CHEBI:16044"/>
        <dbReference type="ChEBI" id="CHEBI:29950"/>
        <dbReference type="ChEBI" id="CHEBI:44120"/>
        <dbReference type="ChEBI" id="CHEBI:50058"/>
        <dbReference type="EC" id="1.8.4.11"/>
    </reaction>
</comment>
<dbReference type="Proteomes" id="UP000663760">
    <property type="component" value="Chromosome 5"/>
</dbReference>
<sequence length="194" mass="21303">MGGEQTGGAATNPALAPDLDSPDSPGLEFAQFAAGCFWGVELAFQRVEGVTKTEVGYSQGHLHDPSYTDVCTGVTGHAEVLRLQFDPSVCSYEALLALFWSRHNPTTLNRQGNDVGTQYRSGIYFYGEEQRRKAVESAEAKQAEMGKPVVTEILPARRFYRAEEYHQQYLEKGGGRGAKQSARKGCNDPIRCYG</sequence>
<dbReference type="AlphaFoldDB" id="A0A7I8KEI0"/>
<dbReference type="PANTHER" id="PTHR42799">
    <property type="entry name" value="MITOCHONDRIAL PEPTIDE METHIONINE SULFOXIDE REDUCTASE"/>
    <property type="match status" value="1"/>
</dbReference>
<dbReference type="HAMAP" id="MF_01401">
    <property type="entry name" value="MsrA"/>
    <property type="match status" value="1"/>
</dbReference>
<evidence type="ECO:0000256" key="3">
    <source>
        <dbReference type="ARBA" id="ARBA00023002"/>
    </source>
</evidence>
<dbReference type="EC" id="1.8.4.11" evidence="2"/>
<dbReference type="Pfam" id="PF01625">
    <property type="entry name" value="PMSR"/>
    <property type="match status" value="1"/>
</dbReference>
<comment type="catalytic activity">
    <reaction evidence="7">
        <text>[thioredoxin]-disulfide + L-methionine + H2O = L-methionine (S)-S-oxide + [thioredoxin]-dithiol</text>
        <dbReference type="Rhea" id="RHEA:19993"/>
        <dbReference type="Rhea" id="RHEA-COMP:10698"/>
        <dbReference type="Rhea" id="RHEA-COMP:10700"/>
        <dbReference type="ChEBI" id="CHEBI:15377"/>
        <dbReference type="ChEBI" id="CHEBI:29950"/>
        <dbReference type="ChEBI" id="CHEBI:50058"/>
        <dbReference type="ChEBI" id="CHEBI:57844"/>
        <dbReference type="ChEBI" id="CHEBI:58772"/>
        <dbReference type="EC" id="1.8.4.11"/>
    </reaction>
</comment>
<keyword evidence="3" id="KW-0560">Oxidoreductase</keyword>
<evidence type="ECO:0000256" key="4">
    <source>
        <dbReference type="ARBA" id="ARBA00030273"/>
    </source>
</evidence>
<dbReference type="GO" id="GO:0005737">
    <property type="term" value="C:cytoplasm"/>
    <property type="evidence" value="ECO:0007669"/>
    <property type="project" value="TreeGrafter"/>
</dbReference>
<gene>
    <name evidence="10" type="ORF">SI8410_05006585</name>
</gene>
<dbReference type="GO" id="GO:0008113">
    <property type="term" value="F:peptide-methionine (S)-S-oxide reductase activity"/>
    <property type="evidence" value="ECO:0007669"/>
    <property type="project" value="UniProtKB-EC"/>
</dbReference>
<dbReference type="InterPro" id="IPR050162">
    <property type="entry name" value="MsrA_MetSO_reductase"/>
</dbReference>